<feature type="signal peptide" evidence="1">
    <location>
        <begin position="1"/>
        <end position="17"/>
    </location>
</feature>
<reference evidence="2 3" key="1">
    <citation type="submission" date="2018-01" db="EMBL/GenBank/DDBJ databases">
        <title>Deinococcus koreensis sp. nov., a radiation-resistant bacterium isolated from river water.</title>
        <authorList>
            <person name="Choi A."/>
        </authorList>
    </citation>
    <scope>NUCLEOTIDE SEQUENCE [LARGE SCALE GENOMIC DNA]</scope>
    <source>
        <strain evidence="2 3">SJW1-2</strain>
    </source>
</reference>
<evidence type="ECO:0008006" key="4">
    <source>
        <dbReference type="Google" id="ProtNLM"/>
    </source>
</evidence>
<sequence length="310" mass="31819">MKLLALVPFAVLSSAGALDLPAAVGLEVLRSELSASVTTLAGGNLKDSRVHVDHALDRVWPQLSPRIAASQRQAFAAGLQTLRRGPGSLTPTAYEQVVNRFVGGPWEAAWTAARQGAGSDFEGALTGALLSSAQKAYGTAPTVGREGRAVDTQDAVALLGRALPHATQVSPQAAQGVSALQGLARQGAPAQAFNQRAAQVLGTLQVPGSPQAPRGGAEALRLLDLSLQAARDEYVGEGEVDEGLGSLTDADQQWAALRAAVEGRNAPLAASFSAALAKLRTALDANDTAAFSAAHTDAMALLTQIRAALK</sequence>
<keyword evidence="3" id="KW-1185">Reference proteome</keyword>
<protein>
    <recommendedName>
        <fullName evidence="4">Imelysin-like domain-containing protein</fullName>
    </recommendedName>
</protein>
<organism evidence="2 3">
    <name type="scientific">Deinococcus koreensis</name>
    <dbReference type="NCBI Taxonomy" id="2054903"/>
    <lineage>
        <taxon>Bacteria</taxon>
        <taxon>Thermotogati</taxon>
        <taxon>Deinococcota</taxon>
        <taxon>Deinococci</taxon>
        <taxon>Deinococcales</taxon>
        <taxon>Deinococcaceae</taxon>
        <taxon>Deinococcus</taxon>
    </lineage>
</organism>
<evidence type="ECO:0000313" key="3">
    <source>
        <dbReference type="Proteomes" id="UP000236379"/>
    </source>
</evidence>
<evidence type="ECO:0000313" key="2">
    <source>
        <dbReference type="EMBL" id="PNY79447.1"/>
    </source>
</evidence>
<comment type="caution">
    <text evidence="2">The sequence shown here is derived from an EMBL/GenBank/DDBJ whole genome shotgun (WGS) entry which is preliminary data.</text>
</comment>
<dbReference type="Proteomes" id="UP000236379">
    <property type="component" value="Unassembled WGS sequence"/>
</dbReference>
<dbReference type="RefSeq" id="WP_103313960.1">
    <property type="nucleotide sequence ID" value="NZ_PPPD01000003.1"/>
</dbReference>
<feature type="chain" id="PRO_5014386124" description="Imelysin-like domain-containing protein" evidence="1">
    <location>
        <begin position="18"/>
        <end position="310"/>
    </location>
</feature>
<dbReference type="AlphaFoldDB" id="A0A2K3USG2"/>
<accession>A0A2K3USG2</accession>
<name>A0A2K3USG2_9DEIO</name>
<proteinExistence type="predicted"/>
<gene>
    <name evidence="2" type="ORF">CVO96_18590</name>
</gene>
<keyword evidence="1" id="KW-0732">Signal</keyword>
<evidence type="ECO:0000256" key="1">
    <source>
        <dbReference type="SAM" id="SignalP"/>
    </source>
</evidence>
<dbReference type="EMBL" id="PPPD01000003">
    <property type="protein sequence ID" value="PNY79447.1"/>
    <property type="molecule type" value="Genomic_DNA"/>
</dbReference>
<dbReference type="OrthoDB" id="64418at2"/>